<dbReference type="Pfam" id="PF00083">
    <property type="entry name" value="Sugar_tr"/>
    <property type="match status" value="2"/>
</dbReference>
<feature type="transmembrane region" description="Helical" evidence="8">
    <location>
        <begin position="89"/>
        <end position="108"/>
    </location>
</feature>
<dbReference type="SUPFAM" id="SSF103473">
    <property type="entry name" value="MFS general substrate transporter"/>
    <property type="match status" value="1"/>
</dbReference>
<keyword evidence="4 8" id="KW-0812">Transmembrane</keyword>
<evidence type="ECO:0000256" key="3">
    <source>
        <dbReference type="ARBA" id="ARBA00022475"/>
    </source>
</evidence>
<dbReference type="CDD" id="cd17367">
    <property type="entry name" value="MFS_KgtP"/>
    <property type="match status" value="1"/>
</dbReference>
<name>A0A558QWH5_9SPHN</name>
<evidence type="ECO:0000256" key="4">
    <source>
        <dbReference type="ARBA" id="ARBA00022692"/>
    </source>
</evidence>
<dbReference type="PANTHER" id="PTHR43528:SF5">
    <property type="entry name" value="PROLINE_BETAINE TRANSPORTER"/>
    <property type="match status" value="1"/>
</dbReference>
<keyword evidence="7 8" id="KW-0472">Membrane</keyword>
<feature type="transmembrane region" description="Helical" evidence="8">
    <location>
        <begin position="282"/>
        <end position="301"/>
    </location>
</feature>
<dbReference type="PANTHER" id="PTHR43528">
    <property type="entry name" value="ALPHA-KETOGLUTARATE PERMEASE"/>
    <property type="match status" value="1"/>
</dbReference>
<keyword evidence="11" id="KW-1185">Reference proteome</keyword>
<evidence type="ECO:0000256" key="5">
    <source>
        <dbReference type="ARBA" id="ARBA00022847"/>
    </source>
</evidence>
<feature type="transmembrane region" description="Helical" evidence="8">
    <location>
        <begin position="308"/>
        <end position="329"/>
    </location>
</feature>
<dbReference type="PROSITE" id="PS00216">
    <property type="entry name" value="SUGAR_TRANSPORT_1"/>
    <property type="match status" value="2"/>
</dbReference>
<evidence type="ECO:0000256" key="6">
    <source>
        <dbReference type="ARBA" id="ARBA00022989"/>
    </source>
</evidence>
<comment type="caution">
    <text evidence="10">The sequence shown here is derived from an EMBL/GenBank/DDBJ whole genome shotgun (WGS) entry which is preliminary data.</text>
</comment>
<feature type="transmembrane region" description="Helical" evidence="8">
    <location>
        <begin position="120"/>
        <end position="143"/>
    </location>
</feature>
<dbReference type="Proteomes" id="UP000318681">
    <property type="component" value="Unassembled WGS sequence"/>
</dbReference>
<feature type="transmembrane region" description="Helical" evidence="8">
    <location>
        <begin position="30"/>
        <end position="48"/>
    </location>
</feature>
<dbReference type="OrthoDB" id="9783227at2"/>
<keyword evidence="2" id="KW-0813">Transport</keyword>
<feature type="transmembrane region" description="Helical" evidence="8">
    <location>
        <begin position="60"/>
        <end position="82"/>
    </location>
</feature>
<dbReference type="AlphaFoldDB" id="A0A558QWH5"/>
<keyword evidence="6 8" id="KW-1133">Transmembrane helix</keyword>
<gene>
    <name evidence="10" type="ORF">FOY91_16705</name>
</gene>
<protein>
    <submittedName>
        <fullName evidence="10">MFS transporter</fullName>
    </submittedName>
</protein>
<dbReference type="PROSITE" id="PS00217">
    <property type="entry name" value="SUGAR_TRANSPORT_2"/>
    <property type="match status" value="1"/>
</dbReference>
<feature type="transmembrane region" description="Helical" evidence="8">
    <location>
        <begin position="190"/>
        <end position="209"/>
    </location>
</feature>
<dbReference type="InterPro" id="IPR020846">
    <property type="entry name" value="MFS_dom"/>
</dbReference>
<feature type="transmembrane region" description="Helical" evidence="8">
    <location>
        <begin position="370"/>
        <end position="391"/>
    </location>
</feature>
<dbReference type="GO" id="GO:0015293">
    <property type="term" value="F:symporter activity"/>
    <property type="evidence" value="ECO:0007669"/>
    <property type="project" value="UniProtKB-KW"/>
</dbReference>
<evidence type="ECO:0000256" key="1">
    <source>
        <dbReference type="ARBA" id="ARBA00004651"/>
    </source>
</evidence>
<dbReference type="EMBL" id="VNIM01000086">
    <property type="protein sequence ID" value="TVV71475.1"/>
    <property type="molecule type" value="Genomic_DNA"/>
</dbReference>
<sequence length="433" mass="45850">MGTRVETDGISAARRLRAILGGAAGNLVEWFDWYAYAAFTLYFAPVFFPEGDQTAQLLQAAAIFAVGFAARPVGAWLVGIYADRAGRRAALSLSVGMMCAGSLMIALIPGHATIGPAAGWLLMVARLVQGLSVGGEYGAAASYMSEMAGERRRGFWSSFHFVTLVGGQLLALGLLILLQHTLSAEALASWGWRVPFVIGALLAVAVFWIRRGLDESASFTTADRKGVRAGTAMTLLRHHPRAVATIVGLTAGGSLSFYIYTSYMQKFLVNTAGYSKTTASEISAAALVAFMLFQPVAGWLSDKVGRRAMLIGSFGGGALILWPVMAGVARGAAPLVALTLILGALALQAGYTAIGAVLKAELFPTHVRALGVALPYAVANAAFGGTAEYVALWFKSEGIERGFYVYAVTLMTVSFVTALLMRDTKRHSRIAED</sequence>
<dbReference type="GO" id="GO:0005886">
    <property type="term" value="C:plasma membrane"/>
    <property type="evidence" value="ECO:0007669"/>
    <property type="project" value="UniProtKB-SubCell"/>
</dbReference>
<evidence type="ECO:0000256" key="7">
    <source>
        <dbReference type="ARBA" id="ARBA00023136"/>
    </source>
</evidence>
<dbReference type="InterPro" id="IPR005828">
    <property type="entry name" value="MFS_sugar_transport-like"/>
</dbReference>
<dbReference type="FunFam" id="1.20.1250.20:FF:000001">
    <property type="entry name" value="Dicarboxylate MFS transporter"/>
    <property type="match status" value="1"/>
</dbReference>
<feature type="transmembrane region" description="Helical" evidence="8">
    <location>
        <begin position="242"/>
        <end position="262"/>
    </location>
</feature>
<organism evidence="10 11">
    <name type="scientific">Alterirhizorhabdus solaris</name>
    <dbReference type="NCBI Taxonomy" id="2529389"/>
    <lineage>
        <taxon>Bacteria</taxon>
        <taxon>Pseudomonadati</taxon>
        <taxon>Pseudomonadota</taxon>
        <taxon>Alphaproteobacteria</taxon>
        <taxon>Sphingomonadales</taxon>
        <taxon>Rhizorhabdaceae</taxon>
        <taxon>Alterirhizorhabdus</taxon>
    </lineage>
</organism>
<evidence type="ECO:0000313" key="10">
    <source>
        <dbReference type="EMBL" id="TVV71475.1"/>
    </source>
</evidence>
<dbReference type="PROSITE" id="PS50850">
    <property type="entry name" value="MFS"/>
    <property type="match status" value="1"/>
</dbReference>
<dbReference type="InterPro" id="IPR005829">
    <property type="entry name" value="Sugar_transporter_CS"/>
</dbReference>
<feature type="transmembrane region" description="Helical" evidence="8">
    <location>
        <begin position="403"/>
        <end position="421"/>
    </location>
</feature>
<evidence type="ECO:0000256" key="8">
    <source>
        <dbReference type="SAM" id="Phobius"/>
    </source>
</evidence>
<evidence type="ECO:0000313" key="11">
    <source>
        <dbReference type="Proteomes" id="UP000318681"/>
    </source>
</evidence>
<dbReference type="Gene3D" id="1.20.1250.20">
    <property type="entry name" value="MFS general substrate transporter like domains"/>
    <property type="match status" value="1"/>
</dbReference>
<reference evidence="10 11" key="1">
    <citation type="submission" date="2019-07" db="EMBL/GenBank/DDBJ databases">
        <title>Sphingomonas solaris sp. nov., isolated from a solar panel from Boston, Massachusetts.</title>
        <authorList>
            <person name="Tanner K."/>
            <person name="Pascual J."/>
            <person name="Mancuso C."/>
            <person name="Pereto J."/>
            <person name="Khalil A."/>
            <person name="Vilanova C."/>
        </authorList>
    </citation>
    <scope>NUCLEOTIDE SEQUENCE [LARGE SCALE GENOMIC DNA]</scope>
    <source>
        <strain evidence="10 11">R4DWN</strain>
    </source>
</reference>
<keyword evidence="3" id="KW-1003">Cell membrane</keyword>
<feature type="transmembrane region" description="Helical" evidence="8">
    <location>
        <begin position="335"/>
        <end position="358"/>
    </location>
</feature>
<dbReference type="RefSeq" id="WP_145154420.1">
    <property type="nucleotide sequence ID" value="NZ_VNIM01000086.1"/>
</dbReference>
<feature type="transmembrane region" description="Helical" evidence="8">
    <location>
        <begin position="155"/>
        <end position="178"/>
    </location>
</feature>
<evidence type="ECO:0000256" key="2">
    <source>
        <dbReference type="ARBA" id="ARBA00022448"/>
    </source>
</evidence>
<dbReference type="InterPro" id="IPR036259">
    <property type="entry name" value="MFS_trans_sf"/>
</dbReference>
<proteinExistence type="predicted"/>
<keyword evidence="5" id="KW-0769">Symport</keyword>
<evidence type="ECO:0000259" key="9">
    <source>
        <dbReference type="PROSITE" id="PS50850"/>
    </source>
</evidence>
<accession>A0A558QWH5</accession>
<dbReference type="InterPro" id="IPR051084">
    <property type="entry name" value="H+-coupled_symporters"/>
</dbReference>
<comment type="subcellular location">
    <subcellularLocation>
        <location evidence="1">Cell membrane</location>
        <topology evidence="1">Multi-pass membrane protein</topology>
    </subcellularLocation>
</comment>
<feature type="domain" description="Major facilitator superfamily (MFS) profile" evidence="9">
    <location>
        <begin position="18"/>
        <end position="425"/>
    </location>
</feature>